<dbReference type="Pfam" id="PF06224">
    <property type="entry name" value="AlkZ-like"/>
    <property type="match status" value="1"/>
</dbReference>
<dbReference type="PANTHER" id="PTHR30528:SF0">
    <property type="entry name" value="CYTOPLASMIC PROTEIN"/>
    <property type="match status" value="1"/>
</dbReference>
<evidence type="ECO:0000313" key="1">
    <source>
        <dbReference type="EMBL" id="ASD63135.1"/>
    </source>
</evidence>
<gene>
    <name evidence="1" type="ORF">B9G79_05920</name>
</gene>
<dbReference type="OrthoDB" id="5288659at2"/>
<reference evidence="1 2" key="1">
    <citation type="submission" date="2017-04" db="EMBL/GenBank/DDBJ databases">
        <title>Whole genome sequence of Bdellovibrio bacteriovorus strain SSB218315.</title>
        <authorList>
            <person name="Oyedara O."/>
            <person name="Rodriguez-Perez M.A."/>
        </authorList>
    </citation>
    <scope>NUCLEOTIDE SEQUENCE [LARGE SCALE GENOMIC DNA]</scope>
    <source>
        <strain evidence="1 2">SSB218315</strain>
    </source>
</reference>
<dbReference type="PANTHER" id="PTHR30528">
    <property type="entry name" value="CYTOPLASMIC PROTEIN"/>
    <property type="match status" value="1"/>
</dbReference>
<name>A0A1Z3N6N5_BDEBC</name>
<dbReference type="Proteomes" id="UP000197003">
    <property type="component" value="Chromosome"/>
</dbReference>
<sequence length="380" mass="44166">MSKNLTKEQTRILWLASQGLTEPKPFGQGPKATVKAIKHLGYVQIDTINVIERSHHHILFSRIPDYKRSHLHQAQSKDKTIFEYWTHALAYIATDDFKYFINDMNRRKANPSEWYSSVTEKDVKGILATIKKQGPISIRDVTDDVLVEKTHAWASKKPSKKFLQCGFNGGDLVIAERLGMLKKYDLTDRHFAWDKRPKAATPAEVCEYYIDRALRSQGVISLDSAAYMTKAPFKKEILKRIEARVKKGSLVPVQIKGLEKEAFWIEAETLDSEMPEANDMTHILSPFDPLVIQRKRFHMFFDYDHRFEAYVPKEKRKYGYFALPVIIGDQAVAVIDLKTDRQNQELLIQQWSWLGKHKSKANKEKIEKELHRFEKFQLGK</sequence>
<organism evidence="1 2">
    <name type="scientific">Bdellovibrio bacteriovorus</name>
    <dbReference type="NCBI Taxonomy" id="959"/>
    <lineage>
        <taxon>Bacteria</taxon>
        <taxon>Pseudomonadati</taxon>
        <taxon>Bdellovibrionota</taxon>
        <taxon>Bdellovibrionia</taxon>
        <taxon>Bdellovibrionales</taxon>
        <taxon>Pseudobdellovibrionaceae</taxon>
        <taxon>Bdellovibrio</taxon>
    </lineage>
</organism>
<dbReference type="EMBL" id="CP020946">
    <property type="protein sequence ID" value="ASD63135.1"/>
    <property type="molecule type" value="Genomic_DNA"/>
</dbReference>
<dbReference type="AlphaFoldDB" id="A0A1Z3N6N5"/>
<accession>A0A1Z3N6N5</accession>
<evidence type="ECO:0000313" key="2">
    <source>
        <dbReference type="Proteomes" id="UP000197003"/>
    </source>
</evidence>
<dbReference type="RefSeq" id="WP_088564713.1">
    <property type="nucleotide sequence ID" value="NZ_CP020946.1"/>
</dbReference>
<proteinExistence type="predicted"/>
<protein>
    <submittedName>
        <fullName evidence="1">Cytoplasmic protein</fullName>
    </submittedName>
</protein>
<dbReference type="InterPro" id="IPR009351">
    <property type="entry name" value="AlkZ-like"/>
</dbReference>